<evidence type="ECO:0000256" key="1">
    <source>
        <dbReference type="SAM" id="SignalP"/>
    </source>
</evidence>
<dbReference type="AlphaFoldDB" id="A0A1H9HR26"/>
<evidence type="ECO:0000313" key="2">
    <source>
        <dbReference type="EMBL" id="SEQ64753.1"/>
    </source>
</evidence>
<sequence>MKKISLVLLLSVLFSINIFAQEIYSEKYGKVLEAKNHSYLTEESVGSEIKVTGLLTAKKNTFALEENPESRSVVTFGLEVKKWSLKRKLRKLDGQKVTLVGVVTDASSTWTKEMKVLRVE</sequence>
<dbReference type="Proteomes" id="UP000182360">
    <property type="component" value="Unassembled WGS sequence"/>
</dbReference>
<name>A0A1H9HR26_9SPIR</name>
<proteinExistence type="predicted"/>
<evidence type="ECO:0000313" key="3">
    <source>
        <dbReference type="Proteomes" id="UP000182360"/>
    </source>
</evidence>
<feature type="signal peptide" evidence="1">
    <location>
        <begin position="1"/>
        <end position="20"/>
    </location>
</feature>
<feature type="chain" id="PRO_5010303954" description="tRNA_anti-like" evidence="1">
    <location>
        <begin position="21"/>
        <end position="120"/>
    </location>
</feature>
<keyword evidence="1" id="KW-0732">Signal</keyword>
<protein>
    <recommendedName>
        <fullName evidence="4">tRNA_anti-like</fullName>
    </recommendedName>
</protein>
<keyword evidence="3" id="KW-1185">Reference proteome</keyword>
<evidence type="ECO:0008006" key="4">
    <source>
        <dbReference type="Google" id="ProtNLM"/>
    </source>
</evidence>
<gene>
    <name evidence="2" type="ORF">SAMN04487977_107119</name>
</gene>
<dbReference type="RefSeq" id="WP_074644524.1">
    <property type="nucleotide sequence ID" value="NZ_FOFU01000007.1"/>
</dbReference>
<accession>A0A1H9HR26</accession>
<reference evidence="2 3" key="1">
    <citation type="submission" date="2016-10" db="EMBL/GenBank/DDBJ databases">
        <authorList>
            <person name="de Groot N.N."/>
        </authorList>
    </citation>
    <scope>NUCLEOTIDE SEQUENCE [LARGE SCALE GENOMIC DNA]</scope>
    <source>
        <strain evidence="2 3">B25</strain>
    </source>
</reference>
<dbReference type="OrthoDB" id="9969614at2"/>
<dbReference type="EMBL" id="FOFU01000007">
    <property type="protein sequence ID" value="SEQ64753.1"/>
    <property type="molecule type" value="Genomic_DNA"/>
</dbReference>
<organism evidence="2 3">
    <name type="scientific">Treponema bryantii</name>
    <dbReference type="NCBI Taxonomy" id="163"/>
    <lineage>
        <taxon>Bacteria</taxon>
        <taxon>Pseudomonadati</taxon>
        <taxon>Spirochaetota</taxon>
        <taxon>Spirochaetia</taxon>
        <taxon>Spirochaetales</taxon>
        <taxon>Treponemataceae</taxon>
        <taxon>Treponema</taxon>
    </lineage>
</organism>